<protein>
    <submittedName>
        <fullName evidence="2">Uncharacterized protein</fullName>
    </submittedName>
</protein>
<evidence type="ECO:0000256" key="1">
    <source>
        <dbReference type="SAM" id="SignalP"/>
    </source>
</evidence>
<name>A0A814NME3_9BILA</name>
<feature type="signal peptide" evidence="1">
    <location>
        <begin position="1"/>
        <end position="16"/>
    </location>
</feature>
<sequence length="87" mass="9889">MRVLIFALVFVYYSNAINIIIVNDVDDYDCHFSACKSKCTEYNLTSIGCGTSCYYDVVLQCFIANVNCQYRNNITKEFTKVKTVCGP</sequence>
<evidence type="ECO:0000313" key="2">
    <source>
        <dbReference type="EMBL" id="CAF1094286.1"/>
    </source>
</evidence>
<dbReference type="Proteomes" id="UP000663879">
    <property type="component" value="Unassembled WGS sequence"/>
</dbReference>
<feature type="non-terminal residue" evidence="2">
    <location>
        <position position="87"/>
    </location>
</feature>
<proteinExistence type="predicted"/>
<feature type="chain" id="PRO_5032364098" evidence="1">
    <location>
        <begin position="17"/>
        <end position="87"/>
    </location>
</feature>
<comment type="caution">
    <text evidence="2">The sequence shown here is derived from an EMBL/GenBank/DDBJ whole genome shotgun (WGS) entry which is preliminary data.</text>
</comment>
<evidence type="ECO:0000313" key="3">
    <source>
        <dbReference type="Proteomes" id="UP000663879"/>
    </source>
</evidence>
<organism evidence="2 3">
    <name type="scientific">Brachionus calyciflorus</name>
    <dbReference type="NCBI Taxonomy" id="104777"/>
    <lineage>
        <taxon>Eukaryota</taxon>
        <taxon>Metazoa</taxon>
        <taxon>Spiralia</taxon>
        <taxon>Gnathifera</taxon>
        <taxon>Rotifera</taxon>
        <taxon>Eurotatoria</taxon>
        <taxon>Monogononta</taxon>
        <taxon>Pseudotrocha</taxon>
        <taxon>Ploima</taxon>
        <taxon>Brachionidae</taxon>
        <taxon>Brachionus</taxon>
    </lineage>
</organism>
<reference evidence="2" key="1">
    <citation type="submission" date="2021-02" db="EMBL/GenBank/DDBJ databases">
        <authorList>
            <person name="Nowell W R."/>
        </authorList>
    </citation>
    <scope>NUCLEOTIDE SEQUENCE</scope>
    <source>
        <strain evidence="2">Ploen Becks lab</strain>
    </source>
</reference>
<accession>A0A814NME3</accession>
<keyword evidence="3" id="KW-1185">Reference proteome</keyword>
<gene>
    <name evidence="2" type="ORF">OXX778_LOCUS20825</name>
</gene>
<keyword evidence="1" id="KW-0732">Signal</keyword>
<dbReference type="EMBL" id="CAJNOC010007218">
    <property type="protein sequence ID" value="CAF1094286.1"/>
    <property type="molecule type" value="Genomic_DNA"/>
</dbReference>
<dbReference type="AlphaFoldDB" id="A0A814NME3"/>